<name>A0A1A6H503_NEOLE</name>
<gene>
    <name evidence="1" type="ORF">A6R68_15791</name>
</gene>
<evidence type="ECO:0000313" key="1">
    <source>
        <dbReference type="EMBL" id="OBS73673.1"/>
    </source>
</evidence>
<evidence type="ECO:0000313" key="2">
    <source>
        <dbReference type="Proteomes" id="UP000092124"/>
    </source>
</evidence>
<reference evidence="1 2" key="1">
    <citation type="submission" date="2016-06" db="EMBL/GenBank/DDBJ databases">
        <title>The Draft Genome Sequence and Annotation of the Desert Woodrat Neotoma lepida.</title>
        <authorList>
            <person name="Campbell M."/>
            <person name="Oakeson K.F."/>
            <person name="Yandell M."/>
            <person name="Halpert J.R."/>
            <person name="Dearing D."/>
        </authorList>
    </citation>
    <scope>NUCLEOTIDE SEQUENCE [LARGE SCALE GENOMIC DNA]</scope>
    <source>
        <strain evidence="1">417</strain>
        <tissue evidence="1">Liver</tissue>
    </source>
</reference>
<protein>
    <submittedName>
        <fullName evidence="1">Uncharacterized protein</fullName>
    </submittedName>
</protein>
<dbReference type="Proteomes" id="UP000092124">
    <property type="component" value="Unassembled WGS sequence"/>
</dbReference>
<feature type="non-terminal residue" evidence="1">
    <location>
        <position position="1"/>
    </location>
</feature>
<dbReference type="STRING" id="56216.A0A1A6H503"/>
<proteinExistence type="predicted"/>
<sequence>SPAGPGIGLALGPGSEVLGISPCLLPYEFCVGMAYCGTQVGVGLMLQVDLENLQSEGHIGVRVESILEGASCGPCTVYPSTMKVEKVGKRNWMSIENHVGGT</sequence>
<organism evidence="1 2">
    <name type="scientific">Neotoma lepida</name>
    <name type="common">Desert woodrat</name>
    <dbReference type="NCBI Taxonomy" id="56216"/>
    <lineage>
        <taxon>Eukaryota</taxon>
        <taxon>Metazoa</taxon>
        <taxon>Chordata</taxon>
        <taxon>Craniata</taxon>
        <taxon>Vertebrata</taxon>
        <taxon>Euteleostomi</taxon>
        <taxon>Mammalia</taxon>
        <taxon>Eutheria</taxon>
        <taxon>Euarchontoglires</taxon>
        <taxon>Glires</taxon>
        <taxon>Rodentia</taxon>
        <taxon>Myomorpha</taxon>
        <taxon>Muroidea</taxon>
        <taxon>Cricetidae</taxon>
        <taxon>Neotominae</taxon>
        <taxon>Neotoma</taxon>
    </lineage>
</organism>
<dbReference type="AlphaFoldDB" id="A0A1A6H503"/>
<dbReference type="EMBL" id="LZPO01044935">
    <property type="protein sequence ID" value="OBS73673.1"/>
    <property type="molecule type" value="Genomic_DNA"/>
</dbReference>
<comment type="caution">
    <text evidence="1">The sequence shown here is derived from an EMBL/GenBank/DDBJ whole genome shotgun (WGS) entry which is preliminary data.</text>
</comment>
<keyword evidence="2" id="KW-1185">Reference proteome</keyword>
<accession>A0A1A6H503</accession>
<feature type="non-terminal residue" evidence="1">
    <location>
        <position position="102"/>
    </location>
</feature>